<evidence type="ECO:0000313" key="2">
    <source>
        <dbReference type="Proteomes" id="UP000886523"/>
    </source>
</evidence>
<proteinExistence type="predicted"/>
<sequence>MPEDLLELVWRAEVGRDEGTLMGCGMVGDSVLGWCREGEGRAPGLARPPLPDRVDSRGSGWRGECWFNHFVS</sequence>
<reference evidence="1" key="1">
    <citation type="journal article" date="2020" name="Nat. Commun.">
        <title>Large-scale genome sequencing of mycorrhizal fungi provides insights into the early evolution of symbiotic traits.</title>
        <authorList>
            <person name="Miyauchi S."/>
            <person name="Kiss E."/>
            <person name="Kuo A."/>
            <person name="Drula E."/>
            <person name="Kohler A."/>
            <person name="Sanchez-Garcia M."/>
            <person name="Morin E."/>
            <person name="Andreopoulos B."/>
            <person name="Barry K.W."/>
            <person name="Bonito G."/>
            <person name="Buee M."/>
            <person name="Carver A."/>
            <person name="Chen C."/>
            <person name="Cichocki N."/>
            <person name="Clum A."/>
            <person name="Culley D."/>
            <person name="Crous P.W."/>
            <person name="Fauchery L."/>
            <person name="Girlanda M."/>
            <person name="Hayes R.D."/>
            <person name="Keri Z."/>
            <person name="LaButti K."/>
            <person name="Lipzen A."/>
            <person name="Lombard V."/>
            <person name="Magnuson J."/>
            <person name="Maillard F."/>
            <person name="Murat C."/>
            <person name="Nolan M."/>
            <person name="Ohm R.A."/>
            <person name="Pangilinan J."/>
            <person name="Pereira M.F."/>
            <person name="Perotto S."/>
            <person name="Peter M."/>
            <person name="Pfister S."/>
            <person name="Riley R."/>
            <person name="Sitrit Y."/>
            <person name="Stielow J.B."/>
            <person name="Szollosi G."/>
            <person name="Zifcakova L."/>
            <person name="Stursova M."/>
            <person name="Spatafora J.W."/>
            <person name="Tedersoo L."/>
            <person name="Vaario L.M."/>
            <person name="Yamada A."/>
            <person name="Yan M."/>
            <person name="Wang P."/>
            <person name="Xu J."/>
            <person name="Bruns T."/>
            <person name="Baldrian P."/>
            <person name="Vilgalys R."/>
            <person name="Dunand C."/>
            <person name="Henrissat B."/>
            <person name="Grigoriev I.V."/>
            <person name="Hibbett D."/>
            <person name="Nagy L.G."/>
            <person name="Martin F.M."/>
        </authorList>
    </citation>
    <scope>NUCLEOTIDE SEQUENCE</scope>
    <source>
        <strain evidence="1">UP504</strain>
    </source>
</reference>
<keyword evidence="2" id="KW-1185">Reference proteome</keyword>
<protein>
    <submittedName>
        <fullName evidence="1">Uncharacterized protein</fullName>
    </submittedName>
</protein>
<accession>A0A9P6ARF2</accession>
<name>A0A9P6ARF2_9AGAM</name>
<organism evidence="1 2">
    <name type="scientific">Hydnum rufescens UP504</name>
    <dbReference type="NCBI Taxonomy" id="1448309"/>
    <lineage>
        <taxon>Eukaryota</taxon>
        <taxon>Fungi</taxon>
        <taxon>Dikarya</taxon>
        <taxon>Basidiomycota</taxon>
        <taxon>Agaricomycotina</taxon>
        <taxon>Agaricomycetes</taxon>
        <taxon>Cantharellales</taxon>
        <taxon>Hydnaceae</taxon>
        <taxon>Hydnum</taxon>
    </lineage>
</organism>
<gene>
    <name evidence="1" type="ORF">BS47DRAFT_1347869</name>
</gene>
<dbReference type="Proteomes" id="UP000886523">
    <property type="component" value="Unassembled WGS sequence"/>
</dbReference>
<evidence type="ECO:0000313" key="1">
    <source>
        <dbReference type="EMBL" id="KAF9510583.1"/>
    </source>
</evidence>
<dbReference type="EMBL" id="MU129014">
    <property type="protein sequence ID" value="KAF9510583.1"/>
    <property type="molecule type" value="Genomic_DNA"/>
</dbReference>
<dbReference type="AlphaFoldDB" id="A0A9P6ARF2"/>
<comment type="caution">
    <text evidence="1">The sequence shown here is derived from an EMBL/GenBank/DDBJ whole genome shotgun (WGS) entry which is preliminary data.</text>
</comment>